<dbReference type="SUPFAM" id="SSF51735">
    <property type="entry name" value="NAD(P)-binding Rossmann-fold domains"/>
    <property type="match status" value="1"/>
</dbReference>
<dbReference type="EMBL" id="JBIAPI010000009">
    <property type="protein sequence ID" value="MFF3226948.1"/>
    <property type="molecule type" value="Genomic_DNA"/>
</dbReference>
<dbReference type="Gene3D" id="3.40.50.720">
    <property type="entry name" value="NAD(P)-binding Rossmann-like Domain"/>
    <property type="match status" value="1"/>
</dbReference>
<evidence type="ECO:0000313" key="2">
    <source>
        <dbReference type="EMBL" id="MFF3226948.1"/>
    </source>
</evidence>
<dbReference type="InterPro" id="IPR036291">
    <property type="entry name" value="NAD(P)-bd_dom_sf"/>
</dbReference>
<dbReference type="InterPro" id="IPR002347">
    <property type="entry name" value="SDR_fam"/>
</dbReference>
<organism evidence="2 3">
    <name type="scientific">Nocardia suismassiliense</name>
    <dbReference type="NCBI Taxonomy" id="2077092"/>
    <lineage>
        <taxon>Bacteria</taxon>
        <taxon>Bacillati</taxon>
        <taxon>Actinomycetota</taxon>
        <taxon>Actinomycetes</taxon>
        <taxon>Mycobacteriales</taxon>
        <taxon>Nocardiaceae</taxon>
        <taxon>Nocardia</taxon>
    </lineage>
</organism>
<proteinExistence type="predicted"/>
<dbReference type="PANTHER" id="PTHR43157:SF31">
    <property type="entry name" value="PHOSPHATIDYLINOSITOL-GLYCAN BIOSYNTHESIS CLASS F PROTEIN"/>
    <property type="match status" value="1"/>
</dbReference>
<evidence type="ECO:0000256" key="1">
    <source>
        <dbReference type="ARBA" id="ARBA00023002"/>
    </source>
</evidence>
<protein>
    <submittedName>
        <fullName evidence="2">SDR family NAD(P)-dependent oxidoreductase</fullName>
    </submittedName>
</protein>
<keyword evidence="1" id="KW-0560">Oxidoreductase</keyword>
<dbReference type="RefSeq" id="WP_387722619.1">
    <property type="nucleotide sequence ID" value="NZ_JBIAPI010000009.1"/>
</dbReference>
<sequence length="301" mass="31615">MHAAITGASSGIGEATARRLAAAGARVTLIGRSATRLGAARDRIAAAVPDADLALEQADFADLAQVRALATRLSTGTRPDVVVSNAASVERCGADGLARMLTVNYLAPYLLLRTLASALDRARLIVVGSDPVLLAHEPVDLDDITFADPGRLGEPSGLWPYYAYARLKNMNTMFVYSLARRTAGTAVTVNGCHPGMIAGTGLGRDVPELGELLRQAQEDGHVPRPGPQPGVCGELVPEQLPGPDVGADTPAWLATSPAADGVTGRFYVDRVEVHTAPHTTDPQRCERLWQDSARLVGLSGD</sequence>
<evidence type="ECO:0000313" key="3">
    <source>
        <dbReference type="Proteomes" id="UP001601948"/>
    </source>
</evidence>
<dbReference type="PANTHER" id="PTHR43157">
    <property type="entry name" value="PHOSPHATIDYLINOSITOL-GLYCAN BIOSYNTHESIS CLASS F PROTEIN-RELATED"/>
    <property type="match status" value="1"/>
</dbReference>
<reference evidence="2 3" key="1">
    <citation type="submission" date="2024-10" db="EMBL/GenBank/DDBJ databases">
        <title>The Natural Products Discovery Center: Release of the First 8490 Sequenced Strains for Exploring Actinobacteria Biosynthetic Diversity.</title>
        <authorList>
            <person name="Kalkreuter E."/>
            <person name="Kautsar S.A."/>
            <person name="Yang D."/>
            <person name="Bader C.D."/>
            <person name="Teijaro C.N."/>
            <person name="Fluegel L."/>
            <person name="Davis C.M."/>
            <person name="Simpson J.R."/>
            <person name="Lauterbach L."/>
            <person name="Steele A.D."/>
            <person name="Gui C."/>
            <person name="Meng S."/>
            <person name="Li G."/>
            <person name="Viehrig K."/>
            <person name="Ye F."/>
            <person name="Su P."/>
            <person name="Kiefer A.F."/>
            <person name="Nichols A."/>
            <person name="Cepeda A.J."/>
            <person name="Yan W."/>
            <person name="Fan B."/>
            <person name="Jiang Y."/>
            <person name="Adhikari A."/>
            <person name="Zheng C.-J."/>
            <person name="Schuster L."/>
            <person name="Cowan T.M."/>
            <person name="Smanski M.J."/>
            <person name="Chevrette M.G."/>
            <person name="De Carvalho L.P.S."/>
            <person name="Shen B."/>
        </authorList>
    </citation>
    <scope>NUCLEOTIDE SEQUENCE [LARGE SCALE GENOMIC DNA]</scope>
    <source>
        <strain evidence="2 3">NPDC003040</strain>
    </source>
</reference>
<dbReference type="Pfam" id="PF00106">
    <property type="entry name" value="adh_short"/>
    <property type="match status" value="1"/>
</dbReference>
<accession>A0ABW6R145</accession>
<comment type="caution">
    <text evidence="2">The sequence shown here is derived from an EMBL/GenBank/DDBJ whole genome shotgun (WGS) entry which is preliminary data.</text>
</comment>
<name>A0ABW6R145_9NOCA</name>
<dbReference type="Proteomes" id="UP001601948">
    <property type="component" value="Unassembled WGS sequence"/>
</dbReference>
<gene>
    <name evidence="2" type="ORF">ACFYV7_29420</name>
</gene>
<dbReference type="PRINTS" id="PR00081">
    <property type="entry name" value="GDHRDH"/>
</dbReference>
<keyword evidence="3" id="KW-1185">Reference proteome</keyword>